<evidence type="ECO:0000313" key="2">
    <source>
        <dbReference type="EMBL" id="PIR84425.1"/>
    </source>
</evidence>
<organism evidence="2 3">
    <name type="scientific">Candidatus Kaiserbacteria bacterium CG10_big_fil_rev_8_21_14_0_10_47_16</name>
    <dbReference type="NCBI Taxonomy" id="1974608"/>
    <lineage>
        <taxon>Bacteria</taxon>
        <taxon>Candidatus Kaiseribacteriota</taxon>
    </lineage>
</organism>
<protein>
    <submittedName>
        <fullName evidence="2">Uncharacterized protein</fullName>
    </submittedName>
</protein>
<sequence>MQTDASLTTLIQLGAQGIFYILLLIFAIHLLILSYHWFTYGTSRASGLTALFIYLGGSVLCFSIMLVSLSAL</sequence>
<dbReference type="EMBL" id="PFBI01000006">
    <property type="protein sequence ID" value="PIR84425.1"/>
    <property type="molecule type" value="Genomic_DNA"/>
</dbReference>
<name>A0A2H0UF64_9BACT</name>
<comment type="caution">
    <text evidence="2">The sequence shown here is derived from an EMBL/GenBank/DDBJ whole genome shotgun (WGS) entry which is preliminary data.</text>
</comment>
<keyword evidence="1" id="KW-0472">Membrane</keyword>
<keyword evidence="1" id="KW-0812">Transmembrane</keyword>
<reference evidence="3" key="1">
    <citation type="submission" date="2017-09" db="EMBL/GenBank/DDBJ databases">
        <title>Depth-based differentiation of microbial function through sediment-hosted aquifers and enrichment of novel symbionts in the deep terrestrial subsurface.</title>
        <authorList>
            <person name="Probst A.J."/>
            <person name="Ladd B."/>
            <person name="Jarett J.K."/>
            <person name="Geller-Mcgrath D.E."/>
            <person name="Sieber C.M.K."/>
            <person name="Emerson J.B."/>
            <person name="Anantharaman K."/>
            <person name="Thomas B.C."/>
            <person name="Malmstrom R."/>
            <person name="Stieglmeier M."/>
            <person name="Klingl A."/>
            <person name="Woyke T."/>
            <person name="Ryan C.M."/>
            <person name="Banfield J.F."/>
        </authorList>
    </citation>
    <scope>NUCLEOTIDE SEQUENCE [LARGE SCALE GENOMIC DNA]</scope>
</reference>
<dbReference type="Proteomes" id="UP000229344">
    <property type="component" value="Unassembled WGS sequence"/>
</dbReference>
<evidence type="ECO:0000256" key="1">
    <source>
        <dbReference type="SAM" id="Phobius"/>
    </source>
</evidence>
<feature type="transmembrane region" description="Helical" evidence="1">
    <location>
        <begin position="50"/>
        <end position="71"/>
    </location>
</feature>
<feature type="transmembrane region" description="Helical" evidence="1">
    <location>
        <begin position="17"/>
        <end position="38"/>
    </location>
</feature>
<evidence type="ECO:0000313" key="3">
    <source>
        <dbReference type="Proteomes" id="UP000229344"/>
    </source>
</evidence>
<keyword evidence="1" id="KW-1133">Transmembrane helix</keyword>
<proteinExistence type="predicted"/>
<accession>A0A2H0UF64</accession>
<gene>
    <name evidence="2" type="ORF">COU16_02485</name>
</gene>
<dbReference type="AlphaFoldDB" id="A0A2H0UF64"/>